<dbReference type="InterPro" id="IPR001650">
    <property type="entry name" value="Helicase_C-like"/>
</dbReference>
<feature type="compositionally biased region" description="Acidic residues" evidence="11">
    <location>
        <begin position="1275"/>
        <end position="1286"/>
    </location>
</feature>
<dbReference type="CDD" id="cd18795">
    <property type="entry name" value="SF2_C_Ski2"/>
    <property type="match status" value="1"/>
</dbReference>
<dbReference type="Gene3D" id="1.10.10.10">
    <property type="entry name" value="Winged helix-like DNA-binding domain superfamily/Winged helix DNA-binding domain"/>
    <property type="match status" value="1"/>
</dbReference>
<feature type="compositionally biased region" description="Basic and acidic residues" evidence="11">
    <location>
        <begin position="1388"/>
        <end position="1410"/>
    </location>
</feature>
<keyword evidence="5" id="KW-0067">ATP-binding</keyword>
<gene>
    <name evidence="14" type="ORF">BJX68DRAFT_270991</name>
</gene>
<proteinExistence type="inferred from homology"/>
<dbReference type="SMART" id="SM00487">
    <property type="entry name" value="DEXDc"/>
    <property type="match status" value="1"/>
</dbReference>
<dbReference type="Proteomes" id="UP001610444">
    <property type="component" value="Unassembled WGS sequence"/>
</dbReference>
<protein>
    <recommendedName>
        <fullName evidence="9">DNA 3'-5' helicase</fullName>
        <ecNumber evidence="9">5.6.2.4</ecNumber>
    </recommendedName>
</protein>
<feature type="domain" description="Helicase C-terminal" evidence="13">
    <location>
        <begin position="453"/>
        <end position="641"/>
    </location>
</feature>
<evidence type="ECO:0000256" key="1">
    <source>
        <dbReference type="ARBA" id="ARBA00010140"/>
    </source>
</evidence>
<comment type="similarity">
    <text evidence="1">Belongs to the helicase family. SKI2 subfamily.</text>
</comment>
<dbReference type="Pfam" id="PF00271">
    <property type="entry name" value="Helicase_C"/>
    <property type="match status" value="1"/>
</dbReference>
<dbReference type="EC" id="5.6.2.4" evidence="9"/>
<feature type="compositionally biased region" description="Polar residues" evidence="11">
    <location>
        <begin position="27"/>
        <end position="36"/>
    </location>
</feature>
<dbReference type="PANTHER" id="PTHR47835">
    <property type="entry name" value="HFM1, ATP DEPENDENT DNA HELICASE HOMOLOG"/>
    <property type="match status" value="1"/>
</dbReference>
<keyword evidence="2" id="KW-0547">Nucleotide-binding</keyword>
<feature type="region of interest" description="Disordered" evidence="11">
    <location>
        <begin position="1226"/>
        <end position="1288"/>
    </location>
</feature>
<comment type="catalytic activity">
    <reaction evidence="10">
        <text>ATP + H2O = ADP + phosphate + H(+)</text>
        <dbReference type="Rhea" id="RHEA:13065"/>
        <dbReference type="ChEBI" id="CHEBI:15377"/>
        <dbReference type="ChEBI" id="CHEBI:15378"/>
        <dbReference type="ChEBI" id="CHEBI:30616"/>
        <dbReference type="ChEBI" id="CHEBI:43474"/>
        <dbReference type="ChEBI" id="CHEBI:456216"/>
        <dbReference type="EC" id="5.6.2.4"/>
    </reaction>
</comment>
<dbReference type="Pfam" id="PF00270">
    <property type="entry name" value="DEAD"/>
    <property type="match status" value="1"/>
</dbReference>
<evidence type="ECO:0000256" key="10">
    <source>
        <dbReference type="ARBA" id="ARBA00048988"/>
    </source>
</evidence>
<dbReference type="SUPFAM" id="SSF158702">
    <property type="entry name" value="Sec63 N-terminal domain-like"/>
    <property type="match status" value="1"/>
</dbReference>
<dbReference type="InterPro" id="IPR057842">
    <property type="entry name" value="WH_MER3"/>
</dbReference>
<evidence type="ECO:0000256" key="2">
    <source>
        <dbReference type="ARBA" id="ARBA00022741"/>
    </source>
</evidence>
<evidence type="ECO:0000256" key="4">
    <source>
        <dbReference type="ARBA" id="ARBA00022806"/>
    </source>
</evidence>
<dbReference type="InterPro" id="IPR036390">
    <property type="entry name" value="WH_DNA-bd_sf"/>
</dbReference>
<dbReference type="InterPro" id="IPR014001">
    <property type="entry name" value="Helicase_ATP-bd"/>
</dbReference>
<evidence type="ECO:0000313" key="15">
    <source>
        <dbReference type="Proteomes" id="UP001610444"/>
    </source>
</evidence>
<evidence type="ECO:0000256" key="9">
    <source>
        <dbReference type="ARBA" id="ARBA00034808"/>
    </source>
</evidence>
<accession>A0ABR4JP55</accession>
<comment type="caution">
    <text evidence="14">The sequence shown here is derived from an EMBL/GenBank/DDBJ whole genome shotgun (WGS) entry which is preliminary data.</text>
</comment>
<keyword evidence="15" id="KW-1185">Reference proteome</keyword>
<dbReference type="Pfam" id="PF02889">
    <property type="entry name" value="Sec63"/>
    <property type="match status" value="1"/>
</dbReference>
<dbReference type="InterPro" id="IPR027417">
    <property type="entry name" value="P-loop_NTPase"/>
</dbReference>
<evidence type="ECO:0000259" key="12">
    <source>
        <dbReference type="PROSITE" id="PS51192"/>
    </source>
</evidence>
<evidence type="ECO:0000256" key="5">
    <source>
        <dbReference type="ARBA" id="ARBA00022840"/>
    </source>
</evidence>
<dbReference type="PROSITE" id="PS51192">
    <property type="entry name" value="HELICASE_ATP_BIND_1"/>
    <property type="match status" value="1"/>
</dbReference>
<feature type="region of interest" description="Disordered" evidence="11">
    <location>
        <begin position="1111"/>
        <end position="1168"/>
    </location>
</feature>
<dbReference type="PANTHER" id="PTHR47835:SF3">
    <property type="entry name" value="HELICASE FOR MEIOSIS 1"/>
    <property type="match status" value="1"/>
</dbReference>
<reference evidence="14 15" key="1">
    <citation type="submission" date="2024-07" db="EMBL/GenBank/DDBJ databases">
        <title>Section-level genome sequencing and comparative genomics of Aspergillus sections Usti and Cavernicolus.</title>
        <authorList>
            <consortium name="Lawrence Berkeley National Laboratory"/>
            <person name="Nybo J.L."/>
            <person name="Vesth T.C."/>
            <person name="Theobald S."/>
            <person name="Frisvad J.C."/>
            <person name="Larsen T.O."/>
            <person name="Kjaerboelling I."/>
            <person name="Rothschild-Mancinelli K."/>
            <person name="Lyhne E.K."/>
            <person name="Kogle M.E."/>
            <person name="Barry K."/>
            <person name="Clum A."/>
            <person name="Na H."/>
            <person name="Ledsgaard L."/>
            <person name="Lin J."/>
            <person name="Lipzen A."/>
            <person name="Kuo A."/>
            <person name="Riley R."/>
            <person name="Mondo S."/>
            <person name="LaButti K."/>
            <person name="Haridas S."/>
            <person name="Pangalinan J."/>
            <person name="Salamov A.A."/>
            <person name="Simmons B.A."/>
            <person name="Magnuson J.K."/>
            <person name="Chen J."/>
            <person name="Drula E."/>
            <person name="Henrissat B."/>
            <person name="Wiebenga A."/>
            <person name="Lubbers R.J."/>
            <person name="Gomes A.C."/>
            <person name="Macurrencykelacurrency M.R."/>
            <person name="Stajich J."/>
            <person name="Grigoriev I.V."/>
            <person name="Mortensen U.H."/>
            <person name="De vries R.P."/>
            <person name="Baker S.E."/>
            <person name="Andersen M.R."/>
        </authorList>
    </citation>
    <scope>NUCLEOTIDE SEQUENCE [LARGE SCALE GENOMIC DNA]</scope>
    <source>
        <strain evidence="14 15">CBS 756.74</strain>
    </source>
</reference>
<evidence type="ECO:0000256" key="11">
    <source>
        <dbReference type="SAM" id="MobiDB-lite"/>
    </source>
</evidence>
<dbReference type="Gene3D" id="1.10.3380.10">
    <property type="entry name" value="Sec63 N-terminal domain-like domain"/>
    <property type="match status" value="1"/>
</dbReference>
<evidence type="ECO:0000256" key="3">
    <source>
        <dbReference type="ARBA" id="ARBA00022801"/>
    </source>
</evidence>
<comment type="catalytic activity">
    <reaction evidence="8">
        <text>Couples ATP hydrolysis with the unwinding of duplex DNA by translocating in the 3'-5' direction.</text>
        <dbReference type="EC" id="5.6.2.4"/>
    </reaction>
</comment>
<sequence length="1442" mass="161152">MRRRENHPFVSSQSFVPSWKRKPPQSQPQGLNSDSLVQRACRPSLHSSAYSSEPYRAVTQWDPSLDANAGDYGGGGGDLQLDAFDLELLAQSQRQSRGFQASSYVEGLSSYHSWQPEPPKHVSRFFESSQVTPNQSLASGSSDADIRDASSPLARLQKGRMTLPRAFELEEQRRPQGSLTYSSTLDSAFTQPNTFSTPFQQLPAASHGIKLVSARELPGNYRPLFSFPCFNAVQSKCFSTIYRSDDNVVLAAPTGSGKTVVMELAICRLLNSLKDEQFKVVYQAPTKSLCSERFQDWGRKFNSLGLQCAELTGDTDYLQQRNVQNSQIIITTPEKWDSMTRKWKDHARLMQLVKLFLIDEVHTLKEARGATLEAVVSRMKSFGSNVRFVALSATIPNSEDIATWLGRNAMNQQVPAHREHFGEEFRPVKLQKFVYGYQASGNDFAFDKLCNSKLASIISTHSAGKPIMIFCCTRNSAMSTAKELARLWSTSNAPARLWAGPSRPLGVSHADLKTTTAAGVAFHHAGLEPGDRHQVESGFLDRKISVICCTSTLAVGVNLPCHLVIIKGTAGWQDGHTQEYSDLEVMQMLGRAGRPQFDDTATAVILTRKERVKHYEKLVSGSKSLESCLHLNLIEHINAEIGLGNVTNIETAVNWLASTFLFVRLRRNPTHYKLKEGANQDDENEMLRQICEKDIKLLQECELVTSDGLKATPFGDAMARYYVRFETMRIFLGLKPRSDIGQVLSVISQAEEFRDIRLKSGEKAVYKEINRSSDIKFPINVDIALPSHKTSLLIQAELGAVEFPNHEQFQKHRFPFQQDKNFVFTHVNRLIRCIIDCQVHLQDSVTTRNALELARSLTAKTWDDSPLQMKQIEHIGAVAVRKLAAAGIDSIEDLEAAEPHQIDMALSRNPPFGVKLRNRLADFPKLRVALKMMGKDTKPGREVRVRFKAEVAFMNDKCPNFFQRRPVYVCFIAETSDGRLIDFRRLSASKLENNLEILLSAELKSQDHYLSCHVMCDEIAGTARSAVLRIDLPSSYFLRQPAGEDRVQEIPDDDGTVVDRAQSQIQPKTHKKTRIRRFDSDERLFGDFLASEAIEDWEAAEPCVPEPKKIVSRTHSSRKEAAKPSTTTKNDIVFSADPKPKSTMARTSSSRKECAKHGDLAQSNGPQKLDNGRWACNHKCKDKSVCKHLCCREGLDNPPKAGRKKPDVSTLSIAGSNQLTLSASIAKRAVQPAKQDKKSKRSSRTGSFDDSPELRPPASTVYDIPPLSSIVDSSDYGDENFDDLPSPEELLFGKASTRQEIGLEDAFGTTKADESVFEPGDDWVDVNEVPFPGRSPQIEFPPPRKNCGIVDLVTPEPQEMSPVAQTSENRAGTKRKSVEADVSESCSEENKRPKTLETPEPRISKDREAEPQLTLDESGIPQDWDDIDRAIMEEYKDCVVFI</sequence>
<dbReference type="PROSITE" id="PS51194">
    <property type="entry name" value="HELICASE_CTER"/>
    <property type="match status" value="1"/>
</dbReference>
<keyword evidence="4" id="KW-0347">Helicase</keyword>
<keyword evidence="6" id="KW-0413">Isomerase</keyword>
<dbReference type="SUPFAM" id="SSF52540">
    <property type="entry name" value="P-loop containing nucleoside triphosphate hydrolases"/>
    <property type="match status" value="1"/>
</dbReference>
<evidence type="ECO:0000256" key="8">
    <source>
        <dbReference type="ARBA" id="ARBA00034617"/>
    </source>
</evidence>
<evidence type="ECO:0000256" key="6">
    <source>
        <dbReference type="ARBA" id="ARBA00023235"/>
    </source>
</evidence>
<dbReference type="SMART" id="SM00973">
    <property type="entry name" value="Sec63"/>
    <property type="match status" value="1"/>
</dbReference>
<organism evidence="14 15">
    <name type="scientific">Aspergillus pseudodeflectus</name>
    <dbReference type="NCBI Taxonomy" id="176178"/>
    <lineage>
        <taxon>Eukaryota</taxon>
        <taxon>Fungi</taxon>
        <taxon>Dikarya</taxon>
        <taxon>Ascomycota</taxon>
        <taxon>Pezizomycotina</taxon>
        <taxon>Eurotiomycetes</taxon>
        <taxon>Eurotiomycetidae</taxon>
        <taxon>Eurotiales</taxon>
        <taxon>Aspergillaceae</taxon>
        <taxon>Aspergillus</taxon>
        <taxon>Aspergillus subgen. Nidulantes</taxon>
    </lineage>
</organism>
<dbReference type="InterPro" id="IPR052247">
    <property type="entry name" value="Meiotic_Crossover_Helicase"/>
</dbReference>
<evidence type="ECO:0000259" key="13">
    <source>
        <dbReference type="PROSITE" id="PS51194"/>
    </source>
</evidence>
<feature type="region of interest" description="Disordered" evidence="11">
    <location>
        <begin position="1"/>
        <end position="37"/>
    </location>
</feature>
<keyword evidence="3" id="KW-0378">Hydrolase</keyword>
<dbReference type="InterPro" id="IPR036388">
    <property type="entry name" value="WH-like_DNA-bd_sf"/>
</dbReference>
<dbReference type="SUPFAM" id="SSF46785">
    <property type="entry name" value="Winged helix' DNA-binding domain"/>
    <property type="match status" value="1"/>
</dbReference>
<feature type="compositionally biased region" description="Acidic residues" evidence="11">
    <location>
        <begin position="1315"/>
        <end position="1325"/>
    </location>
</feature>
<evidence type="ECO:0000313" key="14">
    <source>
        <dbReference type="EMBL" id="KAL2841810.1"/>
    </source>
</evidence>
<dbReference type="InterPro" id="IPR011545">
    <property type="entry name" value="DEAD/DEAH_box_helicase_dom"/>
</dbReference>
<dbReference type="SMART" id="SM00490">
    <property type="entry name" value="HELICc"/>
    <property type="match status" value="1"/>
</dbReference>
<dbReference type="InterPro" id="IPR004179">
    <property type="entry name" value="Sec63-dom"/>
</dbReference>
<dbReference type="GeneID" id="98162011"/>
<dbReference type="Gene3D" id="3.40.50.300">
    <property type="entry name" value="P-loop containing nucleotide triphosphate hydrolases"/>
    <property type="match status" value="2"/>
</dbReference>
<dbReference type="Pfam" id="PF23445">
    <property type="entry name" value="WHD_SNRNP200"/>
    <property type="match status" value="1"/>
</dbReference>
<name>A0ABR4JP55_9EURO</name>
<evidence type="ECO:0000256" key="7">
    <source>
        <dbReference type="ARBA" id="ARBA00023254"/>
    </source>
</evidence>
<feature type="compositionally biased region" description="Basic and acidic residues" evidence="11">
    <location>
        <begin position="1150"/>
        <end position="1159"/>
    </location>
</feature>
<keyword evidence="7" id="KW-0469">Meiosis</keyword>
<dbReference type="EMBL" id="JBFXLR010000055">
    <property type="protein sequence ID" value="KAL2841810.1"/>
    <property type="molecule type" value="Genomic_DNA"/>
</dbReference>
<feature type="domain" description="Helicase ATP-binding" evidence="12">
    <location>
        <begin position="239"/>
        <end position="413"/>
    </location>
</feature>
<feature type="region of interest" description="Disordered" evidence="11">
    <location>
        <begin position="1306"/>
        <end position="1422"/>
    </location>
</feature>
<dbReference type="RefSeq" id="XP_070894766.1">
    <property type="nucleotide sequence ID" value="XM_071046847.1"/>
</dbReference>